<dbReference type="AlphaFoldDB" id="A0A1V2UJ58"/>
<sequence>MNQWTNLDTEETLLQAKREEQEKKMKQLDACRSDYQNHFKEIGNFLFRLQMSYQKSNTFTSIETFISEFSHQSRRLMNGFDECQHHEMIQQQRITNELEEIAFEKRKIMSEEQNL</sequence>
<evidence type="ECO:0000313" key="2">
    <source>
        <dbReference type="EMBL" id="ONN43431.1"/>
    </source>
</evidence>
<proteinExistence type="predicted"/>
<name>A0A1V2UJ58_ENTMU</name>
<dbReference type="RefSeq" id="WP_062805061.1">
    <property type="nucleotide sequence ID" value="NZ_CABMMO010000005.1"/>
</dbReference>
<comment type="caution">
    <text evidence="2">The sequence shown here is derived from an EMBL/GenBank/DDBJ whole genome shotgun (WGS) entry which is preliminary data.</text>
</comment>
<dbReference type="InterPro" id="IPR025014">
    <property type="entry name" value="DUF3958"/>
</dbReference>
<gene>
    <name evidence="2" type="ORF">BTN92_06230</name>
    <name evidence="1" type="ORF">HI921_15165</name>
</gene>
<organism evidence="2 3">
    <name type="scientific">Enterococcus mundtii</name>
    <dbReference type="NCBI Taxonomy" id="53346"/>
    <lineage>
        <taxon>Bacteria</taxon>
        <taxon>Bacillati</taxon>
        <taxon>Bacillota</taxon>
        <taxon>Bacilli</taxon>
        <taxon>Lactobacillales</taxon>
        <taxon>Enterococcaceae</taxon>
        <taxon>Enterococcus</taxon>
    </lineage>
</organism>
<evidence type="ECO:0000313" key="4">
    <source>
        <dbReference type="Proteomes" id="UP000557857"/>
    </source>
</evidence>
<dbReference type="Proteomes" id="UP000189299">
    <property type="component" value="Unassembled WGS sequence"/>
</dbReference>
<reference evidence="2 3" key="1">
    <citation type="submission" date="2016-12" db="EMBL/GenBank/DDBJ databases">
        <authorList>
            <person name="Song W.-J."/>
            <person name="Kurnit D.M."/>
        </authorList>
    </citation>
    <scope>NUCLEOTIDE SEQUENCE [LARGE SCALE GENOMIC DNA]</scope>
    <source>
        <strain evidence="2 3">CGB1038-1_S1</strain>
    </source>
</reference>
<dbReference type="EMBL" id="MSTR01000005">
    <property type="protein sequence ID" value="ONN43431.1"/>
    <property type="molecule type" value="Genomic_DNA"/>
</dbReference>
<reference evidence="1 4" key="2">
    <citation type="submission" date="2020-04" db="EMBL/GenBank/DDBJ databases">
        <authorList>
            <person name="Abaymova A."/>
            <person name="Teymurazov M."/>
            <person name="Tazyna O."/>
            <person name="Chatushin Y."/>
            <person name="Svetoch E."/>
            <person name="Pereligyn V."/>
            <person name="Pohylenko V."/>
            <person name="Platonov M."/>
            <person name="Kartsev N."/>
            <person name="Skryabin Y."/>
            <person name="Sizova A."/>
            <person name="Solomentsev V."/>
            <person name="Kislichkina A."/>
            <person name="Bogun A."/>
        </authorList>
    </citation>
    <scope>NUCLEOTIDE SEQUENCE [LARGE SCALE GENOMIC DNA]</scope>
    <source>
        <strain evidence="1">SCPM-O-B-8398</strain>
        <strain evidence="4">SCPM-O-B-8398 (E28)</strain>
    </source>
</reference>
<protein>
    <submittedName>
        <fullName evidence="1">DUF3958 family protein</fullName>
    </submittedName>
</protein>
<dbReference type="Pfam" id="PF13125">
    <property type="entry name" value="DUF3958"/>
    <property type="match status" value="1"/>
</dbReference>
<dbReference type="EMBL" id="JABCAG010000087">
    <property type="protein sequence ID" value="NMP59779.1"/>
    <property type="molecule type" value="Genomic_DNA"/>
</dbReference>
<evidence type="ECO:0000313" key="1">
    <source>
        <dbReference type="EMBL" id="NMP59779.1"/>
    </source>
</evidence>
<accession>A0A1V2UJ58</accession>
<evidence type="ECO:0000313" key="3">
    <source>
        <dbReference type="Proteomes" id="UP000189299"/>
    </source>
</evidence>
<dbReference type="Proteomes" id="UP000557857">
    <property type="component" value="Unassembled WGS sequence"/>
</dbReference>